<evidence type="ECO:0000256" key="5">
    <source>
        <dbReference type="ARBA" id="ARBA00022643"/>
    </source>
</evidence>
<dbReference type="PANTHER" id="PTHR42917:SF2">
    <property type="entry name" value="2,4-DIENOYL-COA REDUCTASE [(2E)-ENOYL-COA-PRODUCING]"/>
    <property type="match status" value="1"/>
</dbReference>
<evidence type="ECO:0000256" key="9">
    <source>
        <dbReference type="ARBA" id="ARBA00023014"/>
    </source>
</evidence>
<dbReference type="GO" id="GO:0016491">
    <property type="term" value="F:oxidoreductase activity"/>
    <property type="evidence" value="ECO:0007669"/>
    <property type="project" value="UniProtKB-KW"/>
</dbReference>
<keyword evidence="4" id="KW-0285">Flavoprotein</keyword>
<name>A0A6J6EB31_9ZZZZ</name>
<evidence type="ECO:0000256" key="7">
    <source>
        <dbReference type="ARBA" id="ARBA00023002"/>
    </source>
</evidence>
<evidence type="ECO:0000256" key="6">
    <source>
        <dbReference type="ARBA" id="ARBA00022723"/>
    </source>
</evidence>
<protein>
    <submittedName>
        <fullName evidence="11">Unannotated protein</fullName>
    </submittedName>
</protein>
<keyword evidence="8" id="KW-0408">Iron</keyword>
<dbReference type="GO" id="GO:0051536">
    <property type="term" value="F:iron-sulfur cluster binding"/>
    <property type="evidence" value="ECO:0007669"/>
    <property type="project" value="UniProtKB-KW"/>
</dbReference>
<dbReference type="SUPFAM" id="SSF51395">
    <property type="entry name" value="FMN-linked oxidoreductases"/>
    <property type="match status" value="1"/>
</dbReference>
<dbReference type="SUPFAM" id="SSF51905">
    <property type="entry name" value="FAD/NAD(P)-binding domain"/>
    <property type="match status" value="1"/>
</dbReference>
<dbReference type="Gene3D" id="3.50.50.60">
    <property type="entry name" value="FAD/NAD(P)-binding domain"/>
    <property type="match status" value="1"/>
</dbReference>
<dbReference type="PANTHER" id="PTHR42917">
    <property type="entry name" value="2,4-DIENOYL-COA REDUCTASE"/>
    <property type="match status" value="1"/>
</dbReference>
<feature type="domain" description="NADH:flavin oxidoreductase/NADH oxidase N-terminal" evidence="10">
    <location>
        <begin position="5"/>
        <end position="326"/>
    </location>
</feature>
<reference evidence="11" key="1">
    <citation type="submission" date="2020-05" db="EMBL/GenBank/DDBJ databases">
        <authorList>
            <person name="Chiriac C."/>
            <person name="Salcher M."/>
            <person name="Ghai R."/>
            <person name="Kavagutti S V."/>
        </authorList>
    </citation>
    <scope>NUCLEOTIDE SEQUENCE</scope>
</reference>
<keyword evidence="5" id="KW-0288">FMN</keyword>
<evidence type="ECO:0000256" key="4">
    <source>
        <dbReference type="ARBA" id="ARBA00022630"/>
    </source>
</evidence>
<gene>
    <name evidence="11" type="ORF">UFOPK1722_00547</name>
</gene>
<evidence type="ECO:0000256" key="8">
    <source>
        <dbReference type="ARBA" id="ARBA00023004"/>
    </source>
</evidence>
<keyword evidence="7" id="KW-0560">Oxidoreductase</keyword>
<comment type="cofactor">
    <cofactor evidence="2">
        <name>[4Fe-4S] cluster</name>
        <dbReference type="ChEBI" id="CHEBI:49883"/>
    </cofactor>
</comment>
<evidence type="ECO:0000259" key="10">
    <source>
        <dbReference type="Pfam" id="PF00724"/>
    </source>
</evidence>
<comment type="similarity">
    <text evidence="3">In the N-terminal section; belongs to the NADH:flavin oxidoreductase/NADH oxidase family.</text>
</comment>
<dbReference type="InterPro" id="IPR023967">
    <property type="entry name" value="CHP03996_oxidoreductase"/>
</dbReference>
<accession>A0A6J6EB31</accession>
<sequence>MNLRSPLALGSRTSANRIMFGPHVTNLGDDERAFTSRHVAYYERRARGGCGVIVTEGASVHAGDWPYERAPLASACGPGWRAIADACHAHGSLVIAALDHAGGQGSSAYSQLPLWAPSRVPEVNSREVPKWMEADDIAAVIAGFADAARVAVSSGCDGVEINAGQHSLVRQFMSGLTNHRGDEWADRLAFARRVIATVRDATGPDAVVGVRLSCDELAPWAGITPEMAPDIAAELANIGLDYVVVVRGSIFSVEKTRPDFHEPTGFNIDVCRAVRAAVPATTAVFLQGSVVDVGQAEWALSDGVCDGVEMTRAQIADPDLGAKVARDEIDSIRPCIRCNQTCQVRDARNPIVTCVGEPTSGHEWSDPDWCAPAPASKSVLVIGAGMAGLEAARVAATRGHRVTVREARDRVGGMAAVAGPGAALVDWLTRQVLSLGVTVETSTDGTNRAGFDAVIQATGSTRGKPEHTVDADADVLDIADVRRGTRHLPADGPIVILDPIGGPIGVALAEELGARAILVTPDNIAGNELSRTGDLAPANVRLAQRGAHVQRRSVVRSISRRGDGFVVRVQDRFSGVITELDAVAVVDAGFRLPTEPIDGAVQVGDCVAPRTILEAVLEGRRAAAIM</sequence>
<dbReference type="GO" id="GO:0046872">
    <property type="term" value="F:metal ion binding"/>
    <property type="evidence" value="ECO:0007669"/>
    <property type="project" value="UniProtKB-KW"/>
</dbReference>
<organism evidence="11">
    <name type="scientific">freshwater metagenome</name>
    <dbReference type="NCBI Taxonomy" id="449393"/>
    <lineage>
        <taxon>unclassified sequences</taxon>
        <taxon>metagenomes</taxon>
        <taxon>ecological metagenomes</taxon>
    </lineage>
</organism>
<evidence type="ECO:0000256" key="1">
    <source>
        <dbReference type="ARBA" id="ARBA00001917"/>
    </source>
</evidence>
<dbReference type="Gene3D" id="3.40.50.720">
    <property type="entry name" value="NAD(P)-binding Rossmann-like Domain"/>
    <property type="match status" value="1"/>
</dbReference>
<comment type="cofactor">
    <cofactor evidence="1">
        <name>FMN</name>
        <dbReference type="ChEBI" id="CHEBI:58210"/>
    </cofactor>
</comment>
<dbReference type="GO" id="GO:0010181">
    <property type="term" value="F:FMN binding"/>
    <property type="evidence" value="ECO:0007669"/>
    <property type="project" value="InterPro"/>
</dbReference>
<dbReference type="AlphaFoldDB" id="A0A6J6EB31"/>
<evidence type="ECO:0000256" key="2">
    <source>
        <dbReference type="ARBA" id="ARBA00001966"/>
    </source>
</evidence>
<dbReference type="NCBIfam" id="TIGR03996">
    <property type="entry name" value="mycofact_OYE_1"/>
    <property type="match status" value="1"/>
</dbReference>
<dbReference type="Gene3D" id="3.20.20.70">
    <property type="entry name" value="Aldolase class I"/>
    <property type="match status" value="1"/>
</dbReference>
<evidence type="ECO:0000313" key="11">
    <source>
        <dbReference type="EMBL" id="CAB4573571.1"/>
    </source>
</evidence>
<dbReference type="Pfam" id="PF13450">
    <property type="entry name" value="NAD_binding_8"/>
    <property type="match status" value="1"/>
</dbReference>
<dbReference type="Pfam" id="PF00724">
    <property type="entry name" value="Oxidored_FMN"/>
    <property type="match status" value="1"/>
</dbReference>
<keyword evidence="6" id="KW-0479">Metal-binding</keyword>
<dbReference type="EMBL" id="CAEZTS010000034">
    <property type="protein sequence ID" value="CAB4573571.1"/>
    <property type="molecule type" value="Genomic_DNA"/>
</dbReference>
<keyword evidence="9" id="KW-0411">Iron-sulfur</keyword>
<dbReference type="InterPro" id="IPR051793">
    <property type="entry name" value="NADH:flavin_oxidoreductase"/>
</dbReference>
<dbReference type="InterPro" id="IPR001155">
    <property type="entry name" value="OxRdtase_FMN_N"/>
</dbReference>
<dbReference type="InterPro" id="IPR013785">
    <property type="entry name" value="Aldolase_TIM"/>
</dbReference>
<evidence type="ECO:0000256" key="3">
    <source>
        <dbReference type="ARBA" id="ARBA00011048"/>
    </source>
</evidence>
<dbReference type="InterPro" id="IPR036188">
    <property type="entry name" value="FAD/NAD-bd_sf"/>
</dbReference>
<proteinExistence type="inferred from homology"/>